<feature type="transmembrane region" description="Helical" evidence="1">
    <location>
        <begin position="115"/>
        <end position="134"/>
    </location>
</feature>
<evidence type="ECO:0008006" key="4">
    <source>
        <dbReference type="Google" id="ProtNLM"/>
    </source>
</evidence>
<dbReference type="Proteomes" id="UP000188184">
    <property type="component" value="Chromosome"/>
</dbReference>
<feature type="transmembrane region" description="Helical" evidence="1">
    <location>
        <begin position="227"/>
        <end position="243"/>
    </location>
</feature>
<dbReference type="RefSeq" id="WP_077587913.1">
    <property type="nucleotide sequence ID" value="NZ_CP019640.1"/>
</dbReference>
<name>A0A1Q2KWJ3_9BACL</name>
<dbReference type="KEGG" id="pmar:B0X71_02160"/>
<proteinExistence type="predicted"/>
<feature type="transmembrane region" description="Helical" evidence="1">
    <location>
        <begin position="197"/>
        <end position="215"/>
    </location>
</feature>
<keyword evidence="1" id="KW-1133">Transmembrane helix</keyword>
<organism evidence="2 3">
    <name type="scientific">Planococcus lenghuensis</name>
    <dbReference type="NCBI Taxonomy" id="2213202"/>
    <lineage>
        <taxon>Bacteria</taxon>
        <taxon>Bacillati</taxon>
        <taxon>Bacillota</taxon>
        <taxon>Bacilli</taxon>
        <taxon>Bacillales</taxon>
        <taxon>Caryophanaceae</taxon>
        <taxon>Planococcus</taxon>
    </lineage>
</organism>
<feature type="transmembrane region" description="Helical" evidence="1">
    <location>
        <begin position="174"/>
        <end position="191"/>
    </location>
</feature>
<accession>A0A1Q2KWJ3</accession>
<sequence length="244" mass="28036">MEFWLSAVFVIGLMVIHLLAKNMKFLSVEPRSRFLSVAGGISVAYVFLHLLPELGEFQEHLRGTIENEFWQFFEDHIYLVAMLGLALFYGLEQMVKKSKRQNDEADKRKATAEVFWIHISSFALYNGLIGYLLIREEFADGWGKTFFFIAMGVHFITNDRGLRATHKEDYDKFGRWLLTAAVFIGWLIGVFTEVSELLISFLVAFLAGSVILNVMKEELPDERASSFSAFFMGLTAYSFLLFLF</sequence>
<evidence type="ECO:0000313" key="3">
    <source>
        <dbReference type="Proteomes" id="UP000188184"/>
    </source>
</evidence>
<protein>
    <recommendedName>
        <fullName evidence="4">ZIP Zinc transporter</fullName>
    </recommendedName>
</protein>
<reference evidence="2 3" key="1">
    <citation type="submission" date="2017-02" db="EMBL/GenBank/DDBJ databases">
        <title>The complete genomic sequence of a novel cold adapted crude oil-degrading bacterium Planococcus qaidamina Y42.</title>
        <authorList>
            <person name="Yang R."/>
        </authorList>
    </citation>
    <scope>NUCLEOTIDE SEQUENCE [LARGE SCALE GENOMIC DNA]</scope>
    <source>
        <strain evidence="2 3">Y42</strain>
    </source>
</reference>
<feature type="transmembrane region" description="Helical" evidence="1">
    <location>
        <begin position="6"/>
        <end position="22"/>
    </location>
</feature>
<feature type="transmembrane region" description="Helical" evidence="1">
    <location>
        <begin position="34"/>
        <end position="51"/>
    </location>
</feature>
<dbReference type="OrthoDB" id="21325at2"/>
<dbReference type="EMBL" id="CP019640">
    <property type="protein sequence ID" value="AQQ52042.1"/>
    <property type="molecule type" value="Genomic_DNA"/>
</dbReference>
<evidence type="ECO:0000256" key="1">
    <source>
        <dbReference type="SAM" id="Phobius"/>
    </source>
</evidence>
<keyword evidence="1" id="KW-0812">Transmembrane</keyword>
<dbReference type="AlphaFoldDB" id="A0A1Q2KWJ3"/>
<feature type="transmembrane region" description="Helical" evidence="1">
    <location>
        <begin position="76"/>
        <end position="95"/>
    </location>
</feature>
<keyword evidence="1" id="KW-0472">Membrane</keyword>
<keyword evidence="3" id="KW-1185">Reference proteome</keyword>
<evidence type="ECO:0000313" key="2">
    <source>
        <dbReference type="EMBL" id="AQQ52042.1"/>
    </source>
</evidence>
<gene>
    <name evidence="2" type="ORF">B0X71_02160</name>
</gene>